<feature type="region of interest" description="Disordered" evidence="2">
    <location>
        <begin position="95"/>
        <end position="118"/>
    </location>
</feature>
<dbReference type="PANTHER" id="PTHR14907">
    <property type="entry name" value="FI14130P"/>
    <property type="match status" value="1"/>
</dbReference>
<dbReference type="InterPro" id="IPR011992">
    <property type="entry name" value="EF-hand-dom_pair"/>
</dbReference>
<reference evidence="5" key="1">
    <citation type="submission" date="2022-11" db="UniProtKB">
        <authorList>
            <consortium name="WormBaseParasite"/>
        </authorList>
    </citation>
    <scope>IDENTIFICATION</scope>
</reference>
<dbReference type="PANTHER" id="PTHR14907:SF2">
    <property type="entry name" value="SUPPRESSOR APC DOMAIN-CONTAINING PROTEIN 2"/>
    <property type="match status" value="1"/>
</dbReference>
<sequence>MRGGPRYVQLPDHFVDSLRVLFDILDTDKTGYVAYDDICSRWRQLPTTQLPTNFLECVKRITPPNGMLTFERFLAGIRISLLEKRNAYPSKIHRVQSEGKLNGENAHSQNSLDKKRNGPAMGLNGFIIDRKPQIYQSQPALVYSSIPPPPPNGYMNGHSPKDEQYSVVLRPKKVESLRNGHIPPAPPLPTSLNSNNINNSHPYSNMKDVQNVQSTHTRFRPISSNSVASN</sequence>
<dbReference type="InterPro" id="IPR026828">
    <property type="entry name" value="SAPC2_1/2"/>
</dbReference>
<accession>A0A914CRF1</accession>
<organism evidence="4 5">
    <name type="scientific">Acrobeloides nanus</name>
    <dbReference type="NCBI Taxonomy" id="290746"/>
    <lineage>
        <taxon>Eukaryota</taxon>
        <taxon>Metazoa</taxon>
        <taxon>Ecdysozoa</taxon>
        <taxon>Nematoda</taxon>
        <taxon>Chromadorea</taxon>
        <taxon>Rhabditida</taxon>
        <taxon>Tylenchina</taxon>
        <taxon>Cephalobomorpha</taxon>
        <taxon>Cephaloboidea</taxon>
        <taxon>Cephalobidae</taxon>
        <taxon>Acrobeloides</taxon>
    </lineage>
</organism>
<name>A0A914CRF1_9BILA</name>
<dbReference type="SUPFAM" id="SSF47473">
    <property type="entry name" value="EF-hand"/>
    <property type="match status" value="1"/>
</dbReference>
<dbReference type="PROSITE" id="PS00018">
    <property type="entry name" value="EF_HAND_1"/>
    <property type="match status" value="1"/>
</dbReference>
<keyword evidence="4" id="KW-1185">Reference proteome</keyword>
<feature type="region of interest" description="Disordered" evidence="2">
    <location>
        <begin position="177"/>
        <end position="205"/>
    </location>
</feature>
<evidence type="ECO:0000256" key="2">
    <source>
        <dbReference type="SAM" id="MobiDB-lite"/>
    </source>
</evidence>
<evidence type="ECO:0000259" key="3">
    <source>
        <dbReference type="Pfam" id="PF25825"/>
    </source>
</evidence>
<evidence type="ECO:0000256" key="1">
    <source>
        <dbReference type="ARBA" id="ARBA00022837"/>
    </source>
</evidence>
<dbReference type="Pfam" id="PF25825">
    <property type="entry name" value="SAPC2_N"/>
    <property type="match status" value="1"/>
</dbReference>
<dbReference type="InterPro" id="IPR018247">
    <property type="entry name" value="EF_Hand_1_Ca_BS"/>
</dbReference>
<protein>
    <submittedName>
        <fullName evidence="5">EF-hand domain-containing protein</fullName>
    </submittedName>
</protein>
<evidence type="ECO:0000313" key="5">
    <source>
        <dbReference type="WBParaSite" id="ACRNAN_scaffold13672.g18037.t1"/>
    </source>
</evidence>
<evidence type="ECO:0000313" key="4">
    <source>
        <dbReference type="Proteomes" id="UP000887540"/>
    </source>
</evidence>
<dbReference type="AlphaFoldDB" id="A0A914CRF1"/>
<dbReference type="WBParaSite" id="ACRNAN_scaffold13672.g18037.t1">
    <property type="protein sequence ID" value="ACRNAN_scaffold13672.g18037.t1"/>
    <property type="gene ID" value="ACRNAN_scaffold13672.g18037"/>
</dbReference>
<dbReference type="Proteomes" id="UP000887540">
    <property type="component" value="Unplaced"/>
</dbReference>
<proteinExistence type="predicted"/>
<feature type="domain" description="Suppressor APC" evidence="3">
    <location>
        <begin position="10"/>
        <end position="86"/>
    </location>
</feature>
<feature type="compositionally biased region" description="Polar residues" evidence="2">
    <location>
        <begin position="190"/>
        <end position="205"/>
    </location>
</feature>
<dbReference type="InterPro" id="IPR057953">
    <property type="entry name" value="SAPC2_N"/>
</dbReference>
<keyword evidence="1" id="KW-0106">Calcium</keyword>